<evidence type="ECO:0000313" key="2">
    <source>
        <dbReference type="Proteomes" id="UP000004200"/>
    </source>
</evidence>
<name>G2E1V9_9GAMM</name>
<dbReference type="Pfam" id="PF12790">
    <property type="entry name" value="T6SS-SciN"/>
    <property type="match status" value="1"/>
</dbReference>
<dbReference type="STRING" id="765913.ThidrDRAFT_2272"/>
<dbReference type="eggNOG" id="COG3521">
    <property type="taxonomic scope" value="Bacteria"/>
</dbReference>
<keyword evidence="1" id="KW-0449">Lipoprotein</keyword>
<comment type="caution">
    <text evidence="1">The sequence shown here is derived from an EMBL/GenBank/DDBJ whole genome shotgun (WGS) entry which is preliminary data.</text>
</comment>
<dbReference type="NCBIfam" id="TIGR03352">
    <property type="entry name" value="VI_chp_3"/>
    <property type="match status" value="1"/>
</dbReference>
<dbReference type="EMBL" id="AFWT01000014">
    <property type="protein sequence ID" value="EGV31167.1"/>
    <property type="molecule type" value="Genomic_DNA"/>
</dbReference>
<protein>
    <submittedName>
        <fullName evidence="1">Type VI secretion lipoprotein, VC_A0113 family</fullName>
    </submittedName>
</protein>
<sequence length="167" mass="18368">MENPLKSRFRWIPIVLLTLSVALFVGCGKKTAVRETLTPPPAKLHIDVIAAADSNLGPGGKPLPVVVRIYELKGQGVFTTADFFALYDKDAEVLGSELIARDEVTLAPGQSLPIERPLKPDATYLGVVAAFRDIDRAHWREPLRLRPGVDNRVEIRVGARAVSIRHE</sequence>
<reference evidence="1 2" key="1">
    <citation type="submission" date="2011-06" db="EMBL/GenBank/DDBJ databases">
        <title>The draft genome of Thiorhodococcus drewsii AZ1.</title>
        <authorList>
            <consortium name="US DOE Joint Genome Institute (JGI-PGF)"/>
            <person name="Lucas S."/>
            <person name="Han J."/>
            <person name="Lapidus A."/>
            <person name="Cheng J.-F."/>
            <person name="Goodwin L."/>
            <person name="Pitluck S."/>
            <person name="Peters L."/>
            <person name="Land M.L."/>
            <person name="Hauser L."/>
            <person name="Vogl K."/>
            <person name="Liu Z."/>
            <person name="Imhoff J."/>
            <person name="Thiel V."/>
            <person name="Frigaard N.-U."/>
            <person name="Bryant D.A."/>
            <person name="Woyke T.J."/>
        </authorList>
    </citation>
    <scope>NUCLEOTIDE SEQUENCE [LARGE SCALE GENOMIC DNA]</scope>
    <source>
        <strain evidence="1 2">AZ1</strain>
    </source>
</reference>
<evidence type="ECO:0000313" key="1">
    <source>
        <dbReference type="EMBL" id="EGV31167.1"/>
    </source>
</evidence>
<dbReference type="RefSeq" id="WP_007040985.1">
    <property type="nucleotide sequence ID" value="NZ_AFWT01000014.1"/>
</dbReference>
<dbReference type="PANTHER" id="PTHR37625">
    <property type="entry name" value="OUTER MEMBRANE LIPOPROTEIN-RELATED"/>
    <property type="match status" value="1"/>
</dbReference>
<dbReference type="PROSITE" id="PS51257">
    <property type="entry name" value="PROKAR_LIPOPROTEIN"/>
    <property type="match status" value="1"/>
</dbReference>
<proteinExistence type="predicted"/>
<accession>G2E1V9</accession>
<dbReference type="Gene3D" id="2.60.40.4150">
    <property type="entry name" value="Type VI secretion system, lipoprotein SciN"/>
    <property type="match status" value="1"/>
</dbReference>
<keyword evidence="2" id="KW-1185">Reference proteome</keyword>
<dbReference type="PANTHER" id="PTHR37625:SF4">
    <property type="entry name" value="OUTER MEMBRANE LIPOPROTEIN"/>
    <property type="match status" value="1"/>
</dbReference>
<dbReference type="Proteomes" id="UP000004200">
    <property type="component" value="Unassembled WGS sequence"/>
</dbReference>
<dbReference type="InterPro" id="IPR017734">
    <property type="entry name" value="T6SS_SciN"/>
</dbReference>
<dbReference type="AlphaFoldDB" id="G2E1V9"/>
<gene>
    <name evidence="1" type="ORF">ThidrDRAFT_2272</name>
</gene>
<dbReference type="InterPro" id="IPR038706">
    <property type="entry name" value="Type_VI_SciN-like_sf"/>
</dbReference>
<organism evidence="1 2">
    <name type="scientific">Thiorhodococcus drewsii AZ1</name>
    <dbReference type="NCBI Taxonomy" id="765913"/>
    <lineage>
        <taxon>Bacteria</taxon>
        <taxon>Pseudomonadati</taxon>
        <taxon>Pseudomonadota</taxon>
        <taxon>Gammaproteobacteria</taxon>
        <taxon>Chromatiales</taxon>
        <taxon>Chromatiaceae</taxon>
        <taxon>Thiorhodococcus</taxon>
    </lineage>
</organism>